<comment type="caution">
    <text evidence="2">The sequence shown here is derived from an EMBL/GenBank/DDBJ whole genome shotgun (WGS) entry which is preliminary data.</text>
</comment>
<dbReference type="NCBIfam" id="TIGR02165">
    <property type="entry name" value="cas5_6_GSU0054"/>
    <property type="match status" value="1"/>
</dbReference>
<name>A0A956NB79_UNCEI</name>
<dbReference type="EMBL" id="JAGQHS010000027">
    <property type="protein sequence ID" value="MCA9755622.1"/>
    <property type="molecule type" value="Genomic_DNA"/>
</dbReference>
<dbReference type="Proteomes" id="UP000739538">
    <property type="component" value="Unassembled WGS sequence"/>
</dbReference>
<feature type="region of interest" description="Disordered" evidence="1">
    <location>
        <begin position="430"/>
        <end position="453"/>
    </location>
</feature>
<reference evidence="2" key="2">
    <citation type="journal article" date="2021" name="Microbiome">
        <title>Successional dynamics and alternative stable states in a saline activated sludge microbial community over 9 years.</title>
        <authorList>
            <person name="Wang Y."/>
            <person name="Ye J."/>
            <person name="Ju F."/>
            <person name="Liu L."/>
            <person name="Boyd J.A."/>
            <person name="Deng Y."/>
            <person name="Parks D.H."/>
            <person name="Jiang X."/>
            <person name="Yin X."/>
            <person name="Woodcroft B.J."/>
            <person name="Tyson G.W."/>
            <person name="Hugenholtz P."/>
            <person name="Polz M.F."/>
            <person name="Zhang T."/>
        </authorList>
    </citation>
    <scope>NUCLEOTIDE SEQUENCE</scope>
    <source>
        <strain evidence="2">HKST-UBA02</strain>
    </source>
</reference>
<sequence length="542" mass="59845">MLLIEFRFPAGRFHATPWDHHVNEGVVEWPPSPWRFLRALVATWHLKAKSDVEETQVRQIVAVLAGELPAYVLPSARAAHLRHYMPLYSGKTTKVFDTFLDVRDGAVVMAFEDVDLDPKLANDLDVLLDRMGYLGRAESWVDARRIDLRRVESSPTVFNSAPVGTASAPSSLQADLVEVLVPWSADEYAVWRDGALDARIRSATEDLRAKAVKKGKDGTSVKLSKAQRAREEAALPQDIFEALLVETGEMRKAGWDRPPGSRWVDYQRPSIELAPSRRVRRPRATTPPTVARFSVADSVLPRITRAVSVGDRIRVALMSRSGAAPVFAGHEGDTPNPMVGHQHMHVLPECHRDDDRISHVTLWAPLGFDDAARTALDSLTEVWSDQGQGLRLVLLGIGGPDDFPWDPSVDPGRDPGCPYFSTSSTWRSMTPFVPTRHPKTTHSGTPKRDENGVWIGSPEHDLVRLLGASGHPMPAISSLARARVGRRSVSWLDFQTVRPNGNGRRAVRGVGGWSLTFDSPQRGPIAVGYGCHYGLGLFEPVP</sequence>
<evidence type="ECO:0000313" key="2">
    <source>
        <dbReference type="EMBL" id="MCA9755622.1"/>
    </source>
</evidence>
<accession>A0A956NB79</accession>
<proteinExistence type="predicted"/>
<dbReference type="AlphaFoldDB" id="A0A956NB79"/>
<dbReference type="InterPro" id="IPR019089">
    <property type="entry name" value="Cas_GSU0054"/>
</dbReference>
<evidence type="ECO:0000313" key="3">
    <source>
        <dbReference type="Proteomes" id="UP000739538"/>
    </source>
</evidence>
<protein>
    <submittedName>
        <fullName evidence="2">Type I-U CRISPR-associated protein Cas5/Cas6</fullName>
    </submittedName>
</protein>
<evidence type="ECO:0000256" key="1">
    <source>
        <dbReference type="SAM" id="MobiDB-lite"/>
    </source>
</evidence>
<reference evidence="2" key="1">
    <citation type="submission" date="2020-04" db="EMBL/GenBank/DDBJ databases">
        <authorList>
            <person name="Zhang T."/>
        </authorList>
    </citation>
    <scope>NUCLEOTIDE SEQUENCE</scope>
    <source>
        <strain evidence="2">HKST-UBA02</strain>
    </source>
</reference>
<gene>
    <name evidence="2" type="primary">cas5u6u</name>
    <name evidence="2" type="ORF">KDA27_07455</name>
</gene>
<organism evidence="2 3">
    <name type="scientific">Eiseniibacteriota bacterium</name>
    <dbReference type="NCBI Taxonomy" id="2212470"/>
    <lineage>
        <taxon>Bacteria</taxon>
        <taxon>Candidatus Eiseniibacteriota</taxon>
    </lineage>
</organism>